<dbReference type="Pfam" id="PF26356">
    <property type="entry name" value="Pelota_N"/>
    <property type="match status" value="1"/>
</dbReference>
<reference evidence="13" key="1">
    <citation type="submission" date="2022-07" db="EMBL/GenBank/DDBJ databases">
        <title>Fungi with potential for degradation of polypropylene.</title>
        <authorList>
            <person name="Gostincar C."/>
        </authorList>
    </citation>
    <scope>NUCLEOTIDE SEQUENCE</scope>
    <source>
        <strain evidence="13">EXF-13308</strain>
    </source>
</reference>
<evidence type="ECO:0000256" key="9">
    <source>
        <dbReference type="ARBA" id="ARBA00023306"/>
    </source>
</evidence>
<dbReference type="PANTHER" id="PTHR10853">
    <property type="entry name" value="PELOTA"/>
    <property type="match status" value="1"/>
</dbReference>
<dbReference type="SUPFAM" id="SSF55315">
    <property type="entry name" value="L30e-like"/>
    <property type="match status" value="1"/>
</dbReference>
<evidence type="ECO:0000313" key="13">
    <source>
        <dbReference type="EMBL" id="KAJ9150770.1"/>
    </source>
</evidence>
<evidence type="ECO:0000313" key="14">
    <source>
        <dbReference type="Proteomes" id="UP001174694"/>
    </source>
</evidence>
<comment type="subcellular location">
    <subcellularLocation>
        <location evidence="2 10">Cytoplasm</location>
    </subcellularLocation>
</comment>
<dbReference type="SMART" id="SM01194">
    <property type="entry name" value="eRF1_1"/>
    <property type="match status" value="1"/>
</dbReference>
<keyword evidence="9" id="KW-0131">Cell cycle</keyword>
<dbReference type="FunFam" id="3.30.420.60:FF:000004">
    <property type="entry name" value="Protein DOM34 homolog"/>
    <property type="match status" value="1"/>
</dbReference>
<comment type="caution">
    <text evidence="13">The sequence shown here is derived from an EMBL/GenBank/DDBJ whole genome shotgun (WGS) entry which is preliminary data.</text>
</comment>
<keyword evidence="7" id="KW-0498">Mitosis</keyword>
<comment type="similarity">
    <text evidence="3 10">Belongs to the eukaryotic release factor 1 family. Pelota subfamily.</text>
</comment>
<dbReference type="Gene3D" id="2.30.30.870">
    <property type="entry name" value="Pelota, domain A"/>
    <property type="match status" value="1"/>
</dbReference>
<accession>A0AA38S7F6</accession>
<dbReference type="InterPro" id="IPR005140">
    <property type="entry name" value="eRF1_Pelota-like_N"/>
</dbReference>
<dbReference type="SUPFAM" id="SSF53137">
    <property type="entry name" value="Translational machinery components"/>
    <property type="match status" value="1"/>
</dbReference>
<dbReference type="GO" id="GO:1990533">
    <property type="term" value="C:Dom34-Hbs1 complex"/>
    <property type="evidence" value="ECO:0007669"/>
    <property type="project" value="UniProtKB-ARBA"/>
</dbReference>
<dbReference type="GO" id="GO:0005737">
    <property type="term" value="C:cytoplasm"/>
    <property type="evidence" value="ECO:0007669"/>
    <property type="project" value="UniProtKB-SubCell"/>
</dbReference>
<evidence type="ECO:0000256" key="10">
    <source>
        <dbReference type="RuleBase" id="RU362019"/>
    </source>
</evidence>
<evidence type="ECO:0000256" key="3">
    <source>
        <dbReference type="ARBA" id="ARBA00009504"/>
    </source>
</evidence>
<dbReference type="GO" id="GO:0006412">
    <property type="term" value="P:translation"/>
    <property type="evidence" value="ECO:0007669"/>
    <property type="project" value="UniProtKB-ARBA"/>
</dbReference>
<keyword evidence="6 10" id="KW-0479">Metal-binding</keyword>
<dbReference type="SUPFAM" id="SSF159065">
    <property type="entry name" value="Dom34/Pelota N-terminal domain-like"/>
    <property type="match status" value="1"/>
</dbReference>
<feature type="domain" description="eRF1/Pelota-like N-terminal" evidence="12">
    <location>
        <begin position="10"/>
        <end position="135"/>
    </location>
</feature>
<evidence type="ECO:0000256" key="7">
    <source>
        <dbReference type="ARBA" id="ARBA00022776"/>
    </source>
</evidence>
<dbReference type="PANTHER" id="PTHR10853:SF0">
    <property type="entry name" value="PROTEIN PELOTA HOMOLOG"/>
    <property type="match status" value="1"/>
</dbReference>
<gene>
    <name evidence="13" type="ORF">NKR23_g3498</name>
</gene>
<evidence type="ECO:0000256" key="6">
    <source>
        <dbReference type="ARBA" id="ARBA00022723"/>
    </source>
</evidence>
<dbReference type="GO" id="GO:0051321">
    <property type="term" value="P:meiotic cell cycle"/>
    <property type="evidence" value="ECO:0007669"/>
    <property type="project" value="UniProtKB-KW"/>
</dbReference>
<dbReference type="FunFam" id="3.30.1330.30:FF:000008">
    <property type="entry name" value="Protein pelota homolog"/>
    <property type="match status" value="1"/>
</dbReference>
<dbReference type="GO" id="GO:0032790">
    <property type="term" value="P:ribosome disassembly"/>
    <property type="evidence" value="ECO:0007669"/>
    <property type="project" value="TreeGrafter"/>
</dbReference>
<proteinExistence type="inferred from homology"/>
<evidence type="ECO:0000256" key="5">
    <source>
        <dbReference type="ARBA" id="ARBA00022618"/>
    </source>
</evidence>
<evidence type="ECO:0000256" key="8">
    <source>
        <dbReference type="ARBA" id="ARBA00023254"/>
    </source>
</evidence>
<dbReference type="Pfam" id="PF03464">
    <property type="entry name" value="eRF1_2"/>
    <property type="match status" value="1"/>
</dbReference>
<dbReference type="InterPro" id="IPR029064">
    <property type="entry name" value="Ribosomal_eL30-like_sf"/>
</dbReference>
<protein>
    <recommendedName>
        <fullName evidence="10">Protein DOM34 homolog</fullName>
    </recommendedName>
</protein>
<dbReference type="GO" id="GO:0070481">
    <property type="term" value="P:nuclear-transcribed mRNA catabolic process, non-stop decay"/>
    <property type="evidence" value="ECO:0007669"/>
    <property type="project" value="InterPro"/>
</dbReference>
<comment type="function">
    <text evidence="10">Component of the Dom34-Hbs1 complex, a complex that recognizes stalled ribosomes and triggers the No-Go Decay (NGD) pathway (PubMed:20890290). In the Dom34-Hbs1 complex, dom34 recognizes ribosomes stalled at the 3' end of an mRNA and engages stalled ribosomes by destabilizing mRNA in the mRNA channel. Following ribosome-binding, the Dom34-Hbs1 complex promotes the disassembly of stalled ribosomes, followed by degradation of damaged mRNAs as part of the NGD pathway.</text>
</comment>
<keyword evidence="8" id="KW-0469">Meiosis</keyword>
<evidence type="ECO:0000256" key="2">
    <source>
        <dbReference type="ARBA" id="ARBA00004496"/>
    </source>
</evidence>
<keyword evidence="5" id="KW-0132">Cell division</keyword>
<dbReference type="InterPro" id="IPR005142">
    <property type="entry name" value="eRF1_3"/>
</dbReference>
<evidence type="ECO:0000256" key="4">
    <source>
        <dbReference type="ARBA" id="ARBA00022490"/>
    </source>
</evidence>
<dbReference type="InterPro" id="IPR058547">
    <property type="entry name" value="Pelota_N"/>
</dbReference>
<keyword evidence="14" id="KW-1185">Reference proteome</keyword>
<dbReference type="GO" id="GO:0071025">
    <property type="term" value="P:RNA surveillance"/>
    <property type="evidence" value="ECO:0007669"/>
    <property type="project" value="InterPro"/>
</dbReference>
<organism evidence="13 14">
    <name type="scientific">Pleurostoma richardsiae</name>
    <dbReference type="NCBI Taxonomy" id="41990"/>
    <lineage>
        <taxon>Eukaryota</taxon>
        <taxon>Fungi</taxon>
        <taxon>Dikarya</taxon>
        <taxon>Ascomycota</taxon>
        <taxon>Pezizomycotina</taxon>
        <taxon>Sordariomycetes</taxon>
        <taxon>Sordariomycetidae</taxon>
        <taxon>Calosphaeriales</taxon>
        <taxon>Pleurostomataceae</taxon>
        <taxon>Pleurostoma</taxon>
    </lineage>
</organism>
<dbReference type="Gene3D" id="3.30.1330.30">
    <property type="match status" value="1"/>
</dbReference>
<dbReference type="Pfam" id="PF03465">
    <property type="entry name" value="eRF1_3"/>
    <property type="match status" value="1"/>
</dbReference>
<keyword evidence="4 10" id="KW-0963">Cytoplasm</keyword>
<dbReference type="Proteomes" id="UP001174694">
    <property type="component" value="Unassembled WGS sequence"/>
</dbReference>
<feature type="region of interest" description="Disordered" evidence="11">
    <location>
        <begin position="385"/>
        <end position="411"/>
    </location>
</feature>
<evidence type="ECO:0000256" key="11">
    <source>
        <dbReference type="SAM" id="MobiDB-lite"/>
    </source>
</evidence>
<sequence length="411" mass="45132">MQLVGSKTSQRLEEIGEGSVTLLPTEPEDMWHANNLIGTEDILRAHAIRKVTKESSTGSTSTERVHTDLTISVTSTFFDPASSSLHVSGRVVSENAFVSVGQYHTLDLELNRPFTLWKKHGWDSVALETLRDAINPDKNGAVAAVVMQEGLANICLITDYQTLLKQRVEASVPKKRSAASDQDSGMRRFFDKTLSTLLRAIDFASERRPLLLASPGFVATDFRRYIQEEGARRADRTLSSLARDAVVTHSSSGHLHSLNEVLKNPEVLAIMKDKKSASETRYVDELFERLRKDDGRAWYGVKPVEKAVMEGAVGRGGGVLLVNNNLFRSMDLATRKRYVALVDKVKEDGGEARVLSSDHESGQRLEALGGIAAILTYPILDLDEDDEEEEEGGANGEAIGHADAGEETTII</sequence>
<dbReference type="InterPro" id="IPR004405">
    <property type="entry name" value="TF_pelota"/>
</dbReference>
<dbReference type="FunFam" id="2.30.30.870:FF:000001">
    <property type="entry name" value="Protein pelota homolog"/>
    <property type="match status" value="1"/>
</dbReference>
<dbReference type="AlphaFoldDB" id="A0AA38S7F6"/>
<dbReference type="InterPro" id="IPR038069">
    <property type="entry name" value="Pelota/DOM34_N"/>
</dbReference>
<comment type="cofactor">
    <cofactor evidence="1 10">
        <name>a divalent metal cation</name>
        <dbReference type="ChEBI" id="CHEBI:60240"/>
    </cofactor>
</comment>
<evidence type="ECO:0000259" key="12">
    <source>
        <dbReference type="SMART" id="SM01194"/>
    </source>
</evidence>
<dbReference type="GO" id="GO:0046872">
    <property type="term" value="F:metal ion binding"/>
    <property type="evidence" value="ECO:0007669"/>
    <property type="project" value="UniProtKB-KW"/>
</dbReference>
<dbReference type="EMBL" id="JANBVO010000007">
    <property type="protein sequence ID" value="KAJ9150770.1"/>
    <property type="molecule type" value="Genomic_DNA"/>
</dbReference>
<dbReference type="InterPro" id="IPR042226">
    <property type="entry name" value="eFR1_2_sf"/>
</dbReference>
<dbReference type="NCBIfam" id="TIGR00111">
    <property type="entry name" value="pelota"/>
    <property type="match status" value="1"/>
</dbReference>
<dbReference type="GO" id="GO:0070651">
    <property type="term" value="P:nonfunctional rRNA decay"/>
    <property type="evidence" value="ECO:0007669"/>
    <property type="project" value="TreeGrafter"/>
</dbReference>
<evidence type="ECO:0000256" key="1">
    <source>
        <dbReference type="ARBA" id="ARBA00001968"/>
    </source>
</evidence>
<dbReference type="InterPro" id="IPR005141">
    <property type="entry name" value="eRF1_2"/>
</dbReference>
<dbReference type="GO" id="GO:0051301">
    <property type="term" value="P:cell division"/>
    <property type="evidence" value="ECO:0007669"/>
    <property type="project" value="UniProtKB-KW"/>
</dbReference>
<dbReference type="Gene3D" id="3.30.420.60">
    <property type="entry name" value="eRF1 domain 2"/>
    <property type="match status" value="1"/>
</dbReference>
<name>A0AA38S7F6_9PEZI</name>
<dbReference type="GO" id="GO:0070966">
    <property type="term" value="P:nuclear-transcribed mRNA catabolic process, no-go decay"/>
    <property type="evidence" value="ECO:0007669"/>
    <property type="project" value="InterPro"/>
</dbReference>